<evidence type="ECO:0000256" key="1">
    <source>
        <dbReference type="SAM" id="Phobius"/>
    </source>
</evidence>
<proteinExistence type="predicted"/>
<keyword evidence="1" id="KW-0812">Transmembrane</keyword>
<feature type="domain" description="DUF4097" evidence="2">
    <location>
        <begin position="58"/>
        <end position="254"/>
    </location>
</feature>
<dbReference type="EMBL" id="DPVV01000548">
    <property type="protein sequence ID" value="HCL04032.1"/>
    <property type="molecule type" value="Genomic_DNA"/>
</dbReference>
<feature type="transmembrane region" description="Helical" evidence="1">
    <location>
        <begin position="7"/>
        <end position="29"/>
    </location>
</feature>
<comment type="caution">
    <text evidence="3">The sequence shown here is derived from an EMBL/GenBank/DDBJ whole genome shotgun (WGS) entry which is preliminary data.</text>
</comment>
<protein>
    <recommendedName>
        <fullName evidence="2">DUF4097 domain-containing protein</fullName>
    </recommendedName>
</protein>
<dbReference type="Pfam" id="PF13349">
    <property type="entry name" value="DUF4097"/>
    <property type="match status" value="1"/>
</dbReference>
<evidence type="ECO:0000259" key="2">
    <source>
        <dbReference type="Pfam" id="PF13349"/>
    </source>
</evidence>
<dbReference type="Gene3D" id="2.160.20.120">
    <property type="match status" value="1"/>
</dbReference>
<organism evidence="3 4">
    <name type="scientific">Lachnoclostridium phytofermentans</name>
    <dbReference type="NCBI Taxonomy" id="66219"/>
    <lineage>
        <taxon>Bacteria</taxon>
        <taxon>Bacillati</taxon>
        <taxon>Bacillota</taxon>
        <taxon>Clostridia</taxon>
        <taxon>Lachnospirales</taxon>
        <taxon>Lachnospiraceae</taxon>
    </lineage>
</organism>
<name>A0A3D2XA82_9FIRM</name>
<dbReference type="InterPro" id="IPR025164">
    <property type="entry name" value="Toastrack_DUF4097"/>
</dbReference>
<keyword evidence="1" id="KW-0472">Membrane</keyword>
<dbReference type="AlphaFoldDB" id="A0A3D2XA82"/>
<reference evidence="3 4" key="1">
    <citation type="journal article" date="2018" name="Nat. Biotechnol.">
        <title>A standardized bacterial taxonomy based on genome phylogeny substantially revises the tree of life.</title>
        <authorList>
            <person name="Parks D.H."/>
            <person name="Chuvochina M."/>
            <person name="Waite D.W."/>
            <person name="Rinke C."/>
            <person name="Skarshewski A."/>
            <person name="Chaumeil P.A."/>
            <person name="Hugenholtz P."/>
        </authorList>
    </citation>
    <scope>NUCLEOTIDE SEQUENCE [LARGE SCALE GENOMIC DNA]</scope>
    <source>
        <strain evidence="3">UBA11728</strain>
    </source>
</reference>
<evidence type="ECO:0000313" key="3">
    <source>
        <dbReference type="EMBL" id="HCL04032.1"/>
    </source>
</evidence>
<evidence type="ECO:0000313" key="4">
    <source>
        <dbReference type="Proteomes" id="UP000262969"/>
    </source>
</evidence>
<dbReference type="Proteomes" id="UP000262969">
    <property type="component" value="Unassembled WGS sequence"/>
</dbReference>
<keyword evidence="1" id="KW-1133">Transmembrane helix</keyword>
<sequence length="289" mass="31554">MKSTGRIVLGIACASIGIGIAILLFGTLVGGGSVRNRYNTTFSYQDEAKDVTSVKLDIDFAKVRIVEGDTFHVDVKNTTEDGFHSEVKNGVWYLEDNFDDRYSMNLFGIRLPINFHGFGFRSEVDLYPTITITIPEGFEADEFDIEFGAGEILVDNIYAKTVGFSMGAGDMTIKKLTVDNDSSFKVGAGSMKINHLTAKDVTMESGVGEISVTGEILGNSYVDCGVGEINLNLEGEEKDYNYIVDCGIGSVKINNSNWDFTAHESIYNDKTKGTFNLKCGVGSISLNLR</sequence>
<gene>
    <name evidence="3" type="ORF">DHW61_16765</name>
</gene>
<accession>A0A3D2XA82</accession>